<evidence type="ECO:0000313" key="1">
    <source>
        <dbReference type="EMBL" id="KPJ20247.1"/>
    </source>
</evidence>
<keyword evidence="2" id="KW-1185">Reference proteome</keyword>
<dbReference type="Proteomes" id="UP000053240">
    <property type="component" value="Unassembled WGS sequence"/>
</dbReference>
<organism evidence="1 2">
    <name type="scientific">Papilio machaon</name>
    <name type="common">Old World swallowtail butterfly</name>
    <dbReference type="NCBI Taxonomy" id="76193"/>
    <lineage>
        <taxon>Eukaryota</taxon>
        <taxon>Metazoa</taxon>
        <taxon>Ecdysozoa</taxon>
        <taxon>Arthropoda</taxon>
        <taxon>Hexapoda</taxon>
        <taxon>Insecta</taxon>
        <taxon>Pterygota</taxon>
        <taxon>Neoptera</taxon>
        <taxon>Endopterygota</taxon>
        <taxon>Lepidoptera</taxon>
        <taxon>Glossata</taxon>
        <taxon>Ditrysia</taxon>
        <taxon>Papilionoidea</taxon>
        <taxon>Papilionidae</taxon>
        <taxon>Papilioninae</taxon>
        <taxon>Papilio</taxon>
    </lineage>
</organism>
<dbReference type="EMBL" id="KQ459718">
    <property type="protein sequence ID" value="KPJ20247.1"/>
    <property type="molecule type" value="Genomic_DNA"/>
</dbReference>
<evidence type="ECO:0000313" key="2">
    <source>
        <dbReference type="Proteomes" id="UP000053240"/>
    </source>
</evidence>
<reference evidence="1 2" key="1">
    <citation type="journal article" date="2015" name="Nat. Commun.">
        <title>Outbred genome sequencing and CRISPR/Cas9 gene editing in butterflies.</title>
        <authorList>
            <person name="Li X."/>
            <person name="Fan D."/>
            <person name="Zhang W."/>
            <person name="Liu G."/>
            <person name="Zhang L."/>
            <person name="Zhao L."/>
            <person name="Fang X."/>
            <person name="Chen L."/>
            <person name="Dong Y."/>
            <person name="Chen Y."/>
            <person name="Ding Y."/>
            <person name="Zhao R."/>
            <person name="Feng M."/>
            <person name="Zhu Y."/>
            <person name="Feng Y."/>
            <person name="Jiang X."/>
            <person name="Zhu D."/>
            <person name="Xiang H."/>
            <person name="Feng X."/>
            <person name="Li S."/>
            <person name="Wang J."/>
            <person name="Zhang G."/>
            <person name="Kronforst M.R."/>
            <person name="Wang W."/>
        </authorList>
    </citation>
    <scope>NUCLEOTIDE SEQUENCE [LARGE SCALE GENOMIC DNA]</scope>
    <source>
        <strain evidence="1">Ya'a_city_454_Pm</strain>
        <tissue evidence="1">Whole body</tissue>
    </source>
</reference>
<protein>
    <submittedName>
        <fullName evidence="1">Uncharacterized protein</fullName>
    </submittedName>
</protein>
<dbReference type="STRING" id="76193.A0A0N0PF19"/>
<name>A0A0N0PF19_PAPMA</name>
<sequence length="83" mass="9103">MCTDKCSRITSSMFPFEEASGEVVRQVEVARPLGAARLVPARYVTESARVLLLRARDAGFAELDLGARHALAKLLLETQAELE</sequence>
<proteinExistence type="predicted"/>
<gene>
    <name evidence="1" type="ORF">RR48_03956</name>
</gene>
<accession>A0A0N0PF19</accession>
<dbReference type="InParanoid" id="A0A0N0PF19"/>
<dbReference type="AlphaFoldDB" id="A0A0N0PF19"/>